<dbReference type="EMBL" id="DUGC01000004">
    <property type="protein sequence ID" value="HIH09087.1"/>
    <property type="molecule type" value="Genomic_DNA"/>
</dbReference>
<dbReference type="Proteomes" id="UP000565078">
    <property type="component" value="Unassembled WGS sequence"/>
</dbReference>
<gene>
    <name evidence="1" type="ORF">HA254_00280</name>
</gene>
<dbReference type="SUPFAM" id="SSF46785">
    <property type="entry name" value="Winged helix' DNA-binding domain"/>
    <property type="match status" value="1"/>
</dbReference>
<dbReference type="InterPro" id="IPR036390">
    <property type="entry name" value="WH_DNA-bd_sf"/>
</dbReference>
<dbReference type="AlphaFoldDB" id="A0A7J4IZ66"/>
<name>A0A7J4IZ66_9ARCH</name>
<sequence>MRFTEPIKETAQLMGIATEIKKHRLVTDFDKVVVLIAQKGRITFREISRQLAIPYPKVEECCRLLKDEGQIDIFYPTFGEVAAQIPDYNEKTELEKLKPKDTKKGGQPGV</sequence>
<dbReference type="Pfam" id="PF13412">
    <property type="entry name" value="HTH_24"/>
    <property type="match status" value="1"/>
</dbReference>
<reference evidence="2" key="1">
    <citation type="journal article" date="2020" name="bioRxiv">
        <title>A rank-normalized archaeal taxonomy based on genome phylogeny resolves widespread incomplete and uneven classifications.</title>
        <authorList>
            <person name="Rinke C."/>
            <person name="Chuvochina M."/>
            <person name="Mussig A.J."/>
            <person name="Chaumeil P.-A."/>
            <person name="Waite D.W."/>
            <person name="Whitman W.B."/>
            <person name="Parks D.H."/>
            <person name="Hugenholtz P."/>
        </authorList>
    </citation>
    <scope>NUCLEOTIDE SEQUENCE [LARGE SCALE GENOMIC DNA]</scope>
</reference>
<comment type="caution">
    <text evidence="1">The sequence shown here is derived from an EMBL/GenBank/DDBJ whole genome shotgun (WGS) entry which is preliminary data.</text>
</comment>
<evidence type="ECO:0000313" key="2">
    <source>
        <dbReference type="Proteomes" id="UP000565078"/>
    </source>
</evidence>
<organism evidence="1 2">
    <name type="scientific">Candidatus Iainarchaeum sp</name>
    <dbReference type="NCBI Taxonomy" id="3101447"/>
    <lineage>
        <taxon>Archaea</taxon>
        <taxon>Candidatus Iainarchaeota</taxon>
        <taxon>Candidatus Iainarchaeia</taxon>
        <taxon>Candidatus Iainarchaeales</taxon>
        <taxon>Candidatus Iainarchaeaceae</taxon>
        <taxon>Candidatus Iainarchaeum</taxon>
    </lineage>
</organism>
<proteinExistence type="predicted"/>
<accession>A0A7J4IZ66</accession>
<evidence type="ECO:0000313" key="1">
    <source>
        <dbReference type="EMBL" id="HIH09087.1"/>
    </source>
</evidence>
<protein>
    <submittedName>
        <fullName evidence="1">Winged helix-turn-helix domain-containing protein</fullName>
    </submittedName>
</protein>